<organism evidence="1 2">
    <name type="scientific">Elysia crispata</name>
    <name type="common">lettuce slug</name>
    <dbReference type="NCBI Taxonomy" id="231223"/>
    <lineage>
        <taxon>Eukaryota</taxon>
        <taxon>Metazoa</taxon>
        <taxon>Spiralia</taxon>
        <taxon>Lophotrochozoa</taxon>
        <taxon>Mollusca</taxon>
        <taxon>Gastropoda</taxon>
        <taxon>Heterobranchia</taxon>
        <taxon>Euthyneura</taxon>
        <taxon>Panpulmonata</taxon>
        <taxon>Sacoglossa</taxon>
        <taxon>Placobranchoidea</taxon>
        <taxon>Plakobranchidae</taxon>
        <taxon>Elysia</taxon>
    </lineage>
</organism>
<reference evidence="1" key="1">
    <citation type="journal article" date="2023" name="G3 (Bethesda)">
        <title>A reference genome for the long-term kleptoplast-retaining sea slug Elysia crispata morphotype clarki.</title>
        <authorList>
            <person name="Eastman K.E."/>
            <person name="Pendleton A.L."/>
            <person name="Shaikh M.A."/>
            <person name="Suttiyut T."/>
            <person name="Ogas R."/>
            <person name="Tomko P."/>
            <person name="Gavelis G."/>
            <person name="Widhalm J.R."/>
            <person name="Wisecaver J.H."/>
        </authorList>
    </citation>
    <scope>NUCLEOTIDE SEQUENCE</scope>
    <source>
        <strain evidence="1">ECLA1</strain>
    </source>
</reference>
<evidence type="ECO:0000313" key="2">
    <source>
        <dbReference type="Proteomes" id="UP001283361"/>
    </source>
</evidence>
<proteinExistence type="predicted"/>
<dbReference type="EMBL" id="JAWDGP010006036">
    <property type="protein sequence ID" value="KAK3748252.1"/>
    <property type="molecule type" value="Genomic_DNA"/>
</dbReference>
<gene>
    <name evidence="1" type="ORF">RRG08_039505</name>
</gene>
<accession>A0AAE0YKP0</accession>
<dbReference type="Proteomes" id="UP001283361">
    <property type="component" value="Unassembled WGS sequence"/>
</dbReference>
<evidence type="ECO:0000313" key="1">
    <source>
        <dbReference type="EMBL" id="KAK3748252.1"/>
    </source>
</evidence>
<protein>
    <submittedName>
        <fullName evidence="1">Uncharacterized protein</fullName>
    </submittedName>
</protein>
<dbReference type="AlphaFoldDB" id="A0AAE0YKP0"/>
<sequence>MVRGEKYWKIEELDLVMCACSSVASGLPAWIAVSTSIARWNMTLISTKLKLRIGSGARWAKASLLSLQPSVVKLGFDRLASSRYTAIRFAHRM</sequence>
<name>A0AAE0YKP0_9GAST</name>
<keyword evidence="2" id="KW-1185">Reference proteome</keyword>
<comment type="caution">
    <text evidence="1">The sequence shown here is derived from an EMBL/GenBank/DDBJ whole genome shotgun (WGS) entry which is preliminary data.</text>
</comment>